<keyword evidence="1" id="KW-0813">Transport</keyword>
<feature type="coiled-coil region" evidence="2">
    <location>
        <begin position="32"/>
        <end position="63"/>
    </location>
</feature>
<dbReference type="GO" id="GO:0032584">
    <property type="term" value="C:growth cone membrane"/>
    <property type="evidence" value="ECO:0007669"/>
    <property type="project" value="TreeGrafter"/>
</dbReference>
<gene>
    <name evidence="3" type="ORF">APLA_LOCUS3283</name>
</gene>
<dbReference type="GO" id="GO:0006893">
    <property type="term" value="P:Golgi to plasma membrane transport"/>
    <property type="evidence" value="ECO:0007669"/>
    <property type="project" value="TreeGrafter"/>
</dbReference>
<comment type="similarity">
    <text evidence="1">Belongs to the SEC8 family.</text>
</comment>
<evidence type="ECO:0000313" key="4">
    <source>
        <dbReference type="Proteomes" id="UP000494256"/>
    </source>
</evidence>
<dbReference type="AlphaFoldDB" id="A0A8S0Z615"/>
<reference evidence="3 4" key="1">
    <citation type="submission" date="2020-04" db="EMBL/GenBank/DDBJ databases">
        <authorList>
            <person name="Wallbank WR R."/>
            <person name="Pardo Diaz C."/>
            <person name="Kozak K."/>
            <person name="Martin S."/>
            <person name="Jiggins C."/>
            <person name="Moest M."/>
            <person name="Warren A I."/>
            <person name="Byers J.R.P. K."/>
            <person name="Montejo-Kovacevich G."/>
            <person name="Yen C E."/>
        </authorList>
    </citation>
    <scope>NUCLEOTIDE SEQUENCE [LARGE SCALE GENOMIC DNA]</scope>
</reference>
<keyword evidence="1" id="KW-0653">Protein transport</keyword>
<evidence type="ECO:0000256" key="2">
    <source>
        <dbReference type="SAM" id="Coils"/>
    </source>
</evidence>
<dbReference type="GO" id="GO:0006612">
    <property type="term" value="P:protein targeting to membrane"/>
    <property type="evidence" value="ECO:0007669"/>
    <property type="project" value="UniProtKB-UniRule"/>
</dbReference>
<dbReference type="OrthoDB" id="7255680at2759"/>
<keyword evidence="1" id="KW-0268">Exocytosis</keyword>
<proteinExistence type="inferred from homology"/>
<dbReference type="PANTHER" id="PTHR14146">
    <property type="entry name" value="EXOCYST COMPLEX COMPONENT 4"/>
    <property type="match status" value="1"/>
</dbReference>
<dbReference type="Proteomes" id="UP000494256">
    <property type="component" value="Unassembled WGS sequence"/>
</dbReference>
<dbReference type="InterPro" id="IPR039682">
    <property type="entry name" value="Sec8/EXOC4"/>
</dbReference>
<evidence type="ECO:0000313" key="3">
    <source>
        <dbReference type="EMBL" id="CAB3227990.1"/>
    </source>
</evidence>
<dbReference type="GO" id="GO:0090522">
    <property type="term" value="P:vesicle tethering involved in exocytosis"/>
    <property type="evidence" value="ECO:0007669"/>
    <property type="project" value="UniProtKB-UniRule"/>
</dbReference>
<dbReference type="GO" id="GO:0007268">
    <property type="term" value="P:chemical synaptic transmission"/>
    <property type="evidence" value="ECO:0007669"/>
    <property type="project" value="TreeGrafter"/>
</dbReference>
<dbReference type="PANTHER" id="PTHR14146:SF0">
    <property type="entry name" value="EXOCYST COMPLEX COMPONENT 4"/>
    <property type="match status" value="1"/>
</dbReference>
<dbReference type="EMBL" id="CADEBD010000280">
    <property type="protein sequence ID" value="CAB3227990.1"/>
    <property type="molecule type" value="Genomic_DNA"/>
</dbReference>
<comment type="function">
    <text evidence="1">Component of the exocyst complex involved in the docking of exocytic vesicles with fusion sites on the plasma membrane.</text>
</comment>
<name>A0A8S0Z615_ARCPL</name>
<sequence length="938" mass="102879">MSSPPPTKPPRGVKQGKETSGLLMSVIRTLSASETNEQREKERAKLEKEYKKSDARLDELVAMHAQEITEVMQKFSSVVSALTVWGQHCDAVVARLGACRGLLRLRRDDLKRLWADARTHHYALQMLTDIERVVVSEREARESLAAGRVLAAALTLKAALDTADTTLSHVDALNTTRQHLQAKKCELVDVIVRRLSEAVYRDDRAPLSRSLSARRRTALLLAELTKSEEVTDAYLQEVTPEFEASLSEEDKTFETTVMISLEALGVLEQLKEATEKFKCQIQNELLEVIDSVSRRIIEEGEVEVDVELEEDGEIPDSEGVTETGRPLARLVTSLSEEFRACATRNKRLLLLWRASLQKYRLSDSCLHTEQHYWSAVQQVLQLLLTEYLEIESVNLAAQLRAAPAEGPADLRLADYFAKRRPPHRRTKLFKLQGVSVVAAPLPTRGRAQAPVCRPAPAHLHAVLPALHALCADIEVGHGVSVVAAPLPTRGRAQAPVCRPAPAHLHAVLPALHALCADIEAVTLGGECSLRAFITDYVRSGESERLAAAARSAIDEVMRSPSAWRERGPPPTNVKSGAGHRVIFTCCGSGWQAVWAAARAARRCAWCGGAWAVRAPAAALGALAAHARAAHSRLRPPPAHASRAAKWLADDDIVRFLQSLHNWLALTQPATRASPQDLKQAYEREAEILGSSLGDGAVTRKEIISDTNALADLAVLCETMDWLSTNIRSLPSMLSGSGSVKLSDKFLNDISSAAMIFDEISHKCLLFLHLEMRIQCFHYLGQEERSTDNTEESEGGGAAQLAQALLSFHEQVHNVLAPHRLAYIMNGVGEMMSAGVVWRWQGEAGARGGDARLATLRHCLAALSLPHGGLHRAHAYLHLLTCAPEEIITAVREKGAQFTELEYLNAFKVIENRRGIPPAEMRVHLKQLSAALGHVGVTV</sequence>
<comment type="caution">
    <text evidence="3">The sequence shown here is derived from an EMBL/GenBank/DDBJ whole genome shotgun (WGS) entry which is preliminary data.</text>
</comment>
<dbReference type="GO" id="GO:0000145">
    <property type="term" value="C:exocyst"/>
    <property type="evidence" value="ECO:0007669"/>
    <property type="project" value="UniProtKB-UniRule"/>
</dbReference>
<dbReference type="GO" id="GO:0015031">
    <property type="term" value="P:protein transport"/>
    <property type="evidence" value="ECO:0007669"/>
    <property type="project" value="UniProtKB-KW"/>
</dbReference>
<accession>A0A8S0Z615</accession>
<protein>
    <recommendedName>
        <fullName evidence="1">Exocyst complex component Sec8</fullName>
    </recommendedName>
</protein>
<dbReference type="GO" id="GO:0045202">
    <property type="term" value="C:synapse"/>
    <property type="evidence" value="ECO:0007669"/>
    <property type="project" value="TreeGrafter"/>
</dbReference>
<evidence type="ECO:0000256" key="1">
    <source>
        <dbReference type="RuleBase" id="RU367079"/>
    </source>
</evidence>
<keyword evidence="2" id="KW-0175">Coiled coil</keyword>
<organism evidence="3 4">
    <name type="scientific">Arctia plantaginis</name>
    <name type="common">Wood tiger moth</name>
    <name type="synonym">Phalaena plantaginis</name>
    <dbReference type="NCBI Taxonomy" id="874455"/>
    <lineage>
        <taxon>Eukaryota</taxon>
        <taxon>Metazoa</taxon>
        <taxon>Ecdysozoa</taxon>
        <taxon>Arthropoda</taxon>
        <taxon>Hexapoda</taxon>
        <taxon>Insecta</taxon>
        <taxon>Pterygota</taxon>
        <taxon>Neoptera</taxon>
        <taxon>Endopterygota</taxon>
        <taxon>Lepidoptera</taxon>
        <taxon>Glossata</taxon>
        <taxon>Ditrysia</taxon>
        <taxon>Noctuoidea</taxon>
        <taxon>Erebidae</taxon>
        <taxon>Arctiinae</taxon>
        <taxon>Arctia</taxon>
    </lineage>
</organism>